<comment type="subcellular location">
    <subcellularLocation>
        <location evidence="2">Secreted</location>
    </subcellularLocation>
</comment>
<comment type="similarity">
    <text evidence="8">Belongs to the polysaccharide lyase 9 family.</text>
</comment>
<dbReference type="EMBL" id="LAZR01012811">
    <property type="protein sequence ID" value="KKM24985.1"/>
    <property type="molecule type" value="Genomic_DNA"/>
</dbReference>
<comment type="cofactor">
    <cofactor evidence="1">
        <name>Ca(2+)</name>
        <dbReference type="ChEBI" id="CHEBI:29108"/>
    </cofactor>
</comment>
<dbReference type="InterPro" id="IPR052052">
    <property type="entry name" value="Polysaccharide_Lyase_9"/>
</dbReference>
<dbReference type="InterPro" id="IPR036439">
    <property type="entry name" value="Dockerin_dom_sf"/>
</dbReference>
<dbReference type="GO" id="GO:0016837">
    <property type="term" value="F:carbon-oxygen lyase activity, acting on polysaccharides"/>
    <property type="evidence" value="ECO:0007669"/>
    <property type="project" value="TreeGrafter"/>
</dbReference>
<protein>
    <submittedName>
        <fullName evidence="9">Uncharacterized protein</fullName>
    </submittedName>
</protein>
<dbReference type="PANTHER" id="PTHR40088">
    <property type="entry name" value="PECTATE LYASE (EUROFUNG)"/>
    <property type="match status" value="1"/>
</dbReference>
<gene>
    <name evidence="9" type="ORF">LCGC14_1599610</name>
</gene>
<dbReference type="PANTHER" id="PTHR40088:SF1">
    <property type="entry name" value="PECTATE LYASE PEL9"/>
    <property type="match status" value="1"/>
</dbReference>
<dbReference type="SUPFAM" id="SSF51126">
    <property type="entry name" value="Pectin lyase-like"/>
    <property type="match status" value="1"/>
</dbReference>
<comment type="caution">
    <text evidence="9">The sequence shown here is derived from an EMBL/GenBank/DDBJ whole genome shotgun (WGS) entry which is preliminary data.</text>
</comment>
<dbReference type="NCBIfam" id="TIGR02595">
    <property type="entry name" value="PEP_CTERM"/>
    <property type="match status" value="1"/>
</dbReference>
<dbReference type="InterPro" id="IPR011050">
    <property type="entry name" value="Pectin_lyase_fold/virulence"/>
</dbReference>
<dbReference type="Gene3D" id="1.10.1330.10">
    <property type="entry name" value="Dockerin domain"/>
    <property type="match status" value="1"/>
</dbReference>
<dbReference type="Pfam" id="PF00404">
    <property type="entry name" value="Dockerin_1"/>
    <property type="match status" value="1"/>
</dbReference>
<keyword evidence="3" id="KW-0964">Secreted</keyword>
<dbReference type="GO" id="GO:0046872">
    <property type="term" value="F:metal ion binding"/>
    <property type="evidence" value="ECO:0007669"/>
    <property type="project" value="UniProtKB-KW"/>
</dbReference>
<keyword evidence="6" id="KW-0106">Calcium</keyword>
<name>A0A0F9LBM2_9ZZZZ</name>
<evidence type="ECO:0000256" key="2">
    <source>
        <dbReference type="ARBA" id="ARBA00004613"/>
    </source>
</evidence>
<evidence type="ECO:0000256" key="4">
    <source>
        <dbReference type="ARBA" id="ARBA00022723"/>
    </source>
</evidence>
<dbReference type="GO" id="GO:0004553">
    <property type="term" value="F:hydrolase activity, hydrolyzing O-glycosyl compounds"/>
    <property type="evidence" value="ECO:0007669"/>
    <property type="project" value="InterPro"/>
</dbReference>
<dbReference type="InterPro" id="IPR012334">
    <property type="entry name" value="Pectin_lyas_fold"/>
</dbReference>
<evidence type="ECO:0000256" key="6">
    <source>
        <dbReference type="ARBA" id="ARBA00022837"/>
    </source>
</evidence>
<dbReference type="InterPro" id="IPR002105">
    <property type="entry name" value="Dockerin_1_rpt"/>
</dbReference>
<evidence type="ECO:0000313" key="9">
    <source>
        <dbReference type="EMBL" id="KKM24985.1"/>
    </source>
</evidence>
<dbReference type="Gene3D" id="2.160.20.10">
    <property type="entry name" value="Single-stranded right-handed beta-helix, Pectin lyase-like"/>
    <property type="match status" value="1"/>
</dbReference>
<sequence length="588" mass="62922">MWSSRTLSALVISWALLGVMVCAASGAEFYVAENGSSIGQGTKVDPWDLQTALGHPAQVQPGDTIWVRGGTYQGDFVSTLLGESNQPIVVRQYPGERATIDLTRDGGELRRLAIRGAFTHFQGLEVTSRDPQRVTDIPGQPPEMDRGVVSLRGIRNKLINMVLHDLTDGVWWPTSGWGGEVYGSIIYNNGWQGPDRGHGHGIYPRNRFVEKWTEENIIFNQYGWGIHAYAETGDGLNLLHFEGNVSFGNGSVSEAGAYPNIFVGGEVAASQITIRNNFTYSRAAAGVELQLGYAASVRDADLVVEGNYLVGEGQIISMQQWNNATISGNTFVGSGLVAQMEIADDWQAAGVTWDGNTYRLGPSSGGQFGVESDRMTFQQWQGATGFDTSSQVIQGYPDATEVFVRPNRYEAGRANIIIYNWSLDDLVEVDVSGILQPGTKFELRDVQNFFAEPVLSGVYNGSPLMVPMAAVEVVAPIGYEGTVSRGQDFGVFVVMPGGMALIGDITLDGVVDITDLGALAASWQASGPDIGWANGDFSGDGVVDMIDLGALAANWQAGAGTISAPVPEPGTLALLAGVGLALIRRRGL</sequence>
<evidence type="ECO:0000256" key="3">
    <source>
        <dbReference type="ARBA" id="ARBA00022525"/>
    </source>
</evidence>
<accession>A0A0F9LBM2</accession>
<proteinExistence type="inferred from homology"/>
<organism evidence="9">
    <name type="scientific">marine sediment metagenome</name>
    <dbReference type="NCBI Taxonomy" id="412755"/>
    <lineage>
        <taxon>unclassified sequences</taxon>
        <taxon>metagenomes</taxon>
        <taxon>ecological metagenomes</taxon>
    </lineage>
</organism>
<dbReference type="InterPro" id="IPR013424">
    <property type="entry name" value="Ice-binding_C"/>
</dbReference>
<keyword evidence="5" id="KW-0732">Signal</keyword>
<evidence type="ECO:0000256" key="8">
    <source>
        <dbReference type="ARBA" id="ARBA00038263"/>
    </source>
</evidence>
<keyword evidence="7" id="KW-0456">Lyase</keyword>
<dbReference type="SUPFAM" id="SSF63446">
    <property type="entry name" value="Type I dockerin domain"/>
    <property type="match status" value="1"/>
</dbReference>
<evidence type="ECO:0000256" key="1">
    <source>
        <dbReference type="ARBA" id="ARBA00001913"/>
    </source>
</evidence>
<dbReference type="GO" id="GO:0000272">
    <property type="term" value="P:polysaccharide catabolic process"/>
    <property type="evidence" value="ECO:0007669"/>
    <property type="project" value="InterPro"/>
</dbReference>
<dbReference type="GO" id="GO:0005576">
    <property type="term" value="C:extracellular region"/>
    <property type="evidence" value="ECO:0007669"/>
    <property type="project" value="UniProtKB-SubCell"/>
</dbReference>
<evidence type="ECO:0000256" key="7">
    <source>
        <dbReference type="ARBA" id="ARBA00023239"/>
    </source>
</evidence>
<evidence type="ECO:0000256" key="5">
    <source>
        <dbReference type="ARBA" id="ARBA00022729"/>
    </source>
</evidence>
<keyword evidence="4" id="KW-0479">Metal-binding</keyword>
<reference evidence="9" key="1">
    <citation type="journal article" date="2015" name="Nature">
        <title>Complex archaea that bridge the gap between prokaryotes and eukaryotes.</title>
        <authorList>
            <person name="Spang A."/>
            <person name="Saw J.H."/>
            <person name="Jorgensen S.L."/>
            <person name="Zaremba-Niedzwiedzka K."/>
            <person name="Martijn J."/>
            <person name="Lind A.E."/>
            <person name="van Eijk R."/>
            <person name="Schleper C."/>
            <person name="Guy L."/>
            <person name="Ettema T.J."/>
        </authorList>
    </citation>
    <scope>NUCLEOTIDE SEQUENCE</scope>
</reference>
<dbReference type="AlphaFoldDB" id="A0A0F9LBM2"/>